<evidence type="ECO:0000259" key="2">
    <source>
        <dbReference type="Pfam" id="PF00248"/>
    </source>
</evidence>
<accession>A0A1I5Y983</accession>
<dbReference type="PANTHER" id="PTHR43364:SF4">
    <property type="entry name" value="NAD(P)-LINKED OXIDOREDUCTASE SUPERFAMILY PROTEIN"/>
    <property type="match status" value="1"/>
</dbReference>
<dbReference type="SUPFAM" id="SSF51430">
    <property type="entry name" value="NAD(P)-linked oxidoreductase"/>
    <property type="match status" value="1"/>
</dbReference>
<dbReference type="Proteomes" id="UP000199306">
    <property type="component" value="Unassembled WGS sequence"/>
</dbReference>
<evidence type="ECO:0000313" key="3">
    <source>
        <dbReference type="EMBL" id="SFQ40723.1"/>
    </source>
</evidence>
<dbReference type="AlphaFoldDB" id="A0A1I5Y983"/>
<protein>
    <submittedName>
        <fullName evidence="3">Predicted oxidoreductase</fullName>
    </submittedName>
</protein>
<dbReference type="RefSeq" id="WP_092019361.1">
    <property type="nucleotide sequence ID" value="NZ_FOXH01000017.1"/>
</dbReference>
<dbReference type="OrthoDB" id="9773828at2"/>
<reference evidence="3 4" key="1">
    <citation type="submission" date="2016-10" db="EMBL/GenBank/DDBJ databases">
        <authorList>
            <person name="de Groot N.N."/>
        </authorList>
    </citation>
    <scope>NUCLEOTIDE SEQUENCE [LARGE SCALE GENOMIC DNA]</scope>
    <source>
        <strain evidence="4">E92,LMG 26720,CCM 7988</strain>
    </source>
</reference>
<keyword evidence="4" id="KW-1185">Reference proteome</keyword>
<dbReference type="CDD" id="cd19091">
    <property type="entry name" value="AKR_PsAKR"/>
    <property type="match status" value="1"/>
</dbReference>
<dbReference type="Gene3D" id="3.20.20.100">
    <property type="entry name" value="NADP-dependent oxidoreductase domain"/>
    <property type="match status" value="1"/>
</dbReference>
<dbReference type="InterPro" id="IPR050523">
    <property type="entry name" value="AKR_Detox_Biosynth"/>
</dbReference>
<dbReference type="InterPro" id="IPR023210">
    <property type="entry name" value="NADP_OxRdtase_dom"/>
</dbReference>
<dbReference type="STRING" id="1079859.SAMN04515674_117107"/>
<dbReference type="GO" id="GO:0005829">
    <property type="term" value="C:cytosol"/>
    <property type="evidence" value="ECO:0007669"/>
    <property type="project" value="UniProtKB-ARBA"/>
</dbReference>
<dbReference type="GO" id="GO:0016491">
    <property type="term" value="F:oxidoreductase activity"/>
    <property type="evidence" value="ECO:0007669"/>
    <property type="project" value="UniProtKB-KW"/>
</dbReference>
<dbReference type="InterPro" id="IPR036812">
    <property type="entry name" value="NAD(P)_OxRdtase_dom_sf"/>
</dbReference>
<keyword evidence="1" id="KW-0560">Oxidoreductase</keyword>
<dbReference type="PANTHER" id="PTHR43364">
    <property type="entry name" value="NADH-SPECIFIC METHYLGLYOXAL REDUCTASE-RELATED"/>
    <property type="match status" value="1"/>
</dbReference>
<proteinExistence type="predicted"/>
<dbReference type="EMBL" id="FOXH01000017">
    <property type="protein sequence ID" value="SFQ40723.1"/>
    <property type="molecule type" value="Genomic_DNA"/>
</dbReference>
<dbReference type="FunFam" id="3.20.20.100:FF:000004">
    <property type="entry name" value="Oxidoreductase, aldo/keto reductase"/>
    <property type="match status" value="1"/>
</dbReference>
<evidence type="ECO:0000313" key="4">
    <source>
        <dbReference type="Proteomes" id="UP000199306"/>
    </source>
</evidence>
<dbReference type="Pfam" id="PF00248">
    <property type="entry name" value="Aldo_ket_red"/>
    <property type="match status" value="1"/>
</dbReference>
<name>A0A1I5Y983_9BACT</name>
<gene>
    <name evidence="3" type="ORF">SAMN04515674_117107</name>
</gene>
<evidence type="ECO:0000256" key="1">
    <source>
        <dbReference type="ARBA" id="ARBA00023002"/>
    </source>
</evidence>
<organism evidence="3 4">
    <name type="scientific">Pseudarcicella hirudinis</name>
    <dbReference type="NCBI Taxonomy" id="1079859"/>
    <lineage>
        <taxon>Bacteria</taxon>
        <taxon>Pseudomonadati</taxon>
        <taxon>Bacteroidota</taxon>
        <taxon>Cytophagia</taxon>
        <taxon>Cytophagales</taxon>
        <taxon>Flectobacillaceae</taxon>
        <taxon>Pseudarcicella</taxon>
    </lineage>
</organism>
<feature type="domain" description="NADP-dependent oxidoreductase" evidence="2">
    <location>
        <begin position="15"/>
        <end position="320"/>
    </location>
</feature>
<sequence>MKYNLLGNTGVLVSELCFGTMTFGGKGYWSNIGDLAQEHATELIKVSVDNGINFIDTANIYSFGESETLLGNAIKSLGLNRDELIIASKVRGRMDPESKNNVGLSRLHIHRSVNESLTRLNLSHLDVLYIHGFDPLTPIEETMRGLNEVVQAGKVRYLGVCNVPAWVVMKANGIAEKNGWVKFDAMQYYYSVAGRDVEREVLPFAAGEKLGFMPWSPLAGGFLSGKYSRDIEKAGNSRRDNFDFPPINKEKAYDIIDVMQEIAAANDVSVARIALSWVIQNPLVTSTIIGAKTPEQLLDNIAATEFKLSGADLAKIDEVSALPREYPGWMVERQSADRAL</sequence>